<evidence type="ECO:0008006" key="18">
    <source>
        <dbReference type="Google" id="ProtNLM"/>
    </source>
</evidence>
<evidence type="ECO:0000256" key="10">
    <source>
        <dbReference type="ARBA" id="ARBA00023002"/>
    </source>
</evidence>
<evidence type="ECO:0000256" key="13">
    <source>
        <dbReference type="ARBA" id="ARBA00023136"/>
    </source>
</evidence>
<evidence type="ECO:0000256" key="9">
    <source>
        <dbReference type="ARBA" id="ARBA00022848"/>
    </source>
</evidence>
<dbReference type="InterPro" id="IPR050476">
    <property type="entry name" value="Insect_CytP450_Detox"/>
</dbReference>
<dbReference type="PANTHER" id="PTHR24292">
    <property type="entry name" value="CYTOCHROME P450"/>
    <property type="match status" value="1"/>
</dbReference>
<comment type="function">
    <text evidence="2">May be involved in the metabolism of insect hormones and in the breakdown of synthetic insecticides.</text>
</comment>
<feature type="binding site" description="axial binding residue" evidence="14">
    <location>
        <position position="50"/>
    </location>
    <ligand>
        <name>heme</name>
        <dbReference type="ChEBI" id="CHEBI:30413"/>
    </ligand>
    <ligandPart>
        <name>Fe</name>
        <dbReference type="ChEBI" id="CHEBI:18248"/>
    </ligandPart>
</feature>
<dbReference type="GO" id="GO:0004497">
    <property type="term" value="F:monooxygenase activity"/>
    <property type="evidence" value="ECO:0007669"/>
    <property type="project" value="UniProtKB-KW"/>
</dbReference>
<keyword evidence="10 15" id="KW-0560">Oxidoreductase</keyword>
<reference evidence="16" key="1">
    <citation type="submission" date="2019-08" db="EMBL/GenBank/DDBJ databases">
        <title>The genome of the North American firefly Photinus pyralis.</title>
        <authorList>
            <consortium name="Photinus pyralis genome working group"/>
            <person name="Fallon T.R."/>
            <person name="Sander Lower S.E."/>
            <person name="Weng J.-K."/>
        </authorList>
    </citation>
    <scope>NUCLEOTIDE SEQUENCE</scope>
    <source>
        <strain evidence="16">TRF0915ILg1</strain>
        <tissue evidence="16">Whole body</tissue>
    </source>
</reference>
<evidence type="ECO:0000256" key="1">
    <source>
        <dbReference type="ARBA" id="ARBA00001971"/>
    </source>
</evidence>
<evidence type="ECO:0000256" key="15">
    <source>
        <dbReference type="RuleBase" id="RU000461"/>
    </source>
</evidence>
<dbReference type="SUPFAM" id="SSF48264">
    <property type="entry name" value="Cytochrome P450"/>
    <property type="match status" value="1"/>
</dbReference>
<evidence type="ECO:0000313" key="16">
    <source>
        <dbReference type="EMBL" id="KAF2888216.1"/>
    </source>
</evidence>
<dbReference type="InterPro" id="IPR017972">
    <property type="entry name" value="Cyt_P450_CS"/>
</dbReference>
<evidence type="ECO:0000313" key="17">
    <source>
        <dbReference type="Proteomes" id="UP000801492"/>
    </source>
</evidence>
<dbReference type="PROSITE" id="PS00086">
    <property type="entry name" value="CYTOCHROME_P450"/>
    <property type="match status" value="1"/>
</dbReference>
<evidence type="ECO:0000256" key="11">
    <source>
        <dbReference type="ARBA" id="ARBA00023004"/>
    </source>
</evidence>
<dbReference type="Proteomes" id="UP000801492">
    <property type="component" value="Unassembled WGS sequence"/>
</dbReference>
<keyword evidence="17" id="KW-1185">Reference proteome</keyword>
<dbReference type="EMBL" id="VTPC01078942">
    <property type="protein sequence ID" value="KAF2888216.1"/>
    <property type="molecule type" value="Genomic_DNA"/>
</dbReference>
<keyword evidence="9" id="KW-0492">Microsome</keyword>
<evidence type="ECO:0000256" key="7">
    <source>
        <dbReference type="ARBA" id="ARBA00022723"/>
    </source>
</evidence>
<keyword evidence="11 14" id="KW-0408">Iron</keyword>
<accession>A0A8K0CMC2</accession>
<comment type="similarity">
    <text evidence="5 15">Belongs to the cytochrome P450 family.</text>
</comment>
<evidence type="ECO:0000256" key="5">
    <source>
        <dbReference type="ARBA" id="ARBA00010617"/>
    </source>
</evidence>
<comment type="caution">
    <text evidence="16">The sequence shown here is derived from an EMBL/GenBank/DDBJ whole genome shotgun (WGS) entry which is preliminary data.</text>
</comment>
<keyword evidence="12 15" id="KW-0503">Monooxygenase</keyword>
<name>A0A8K0CMC2_IGNLU</name>
<comment type="cofactor">
    <cofactor evidence="1 14">
        <name>heme</name>
        <dbReference type="ChEBI" id="CHEBI:30413"/>
    </cofactor>
</comment>
<dbReference type="OrthoDB" id="8185424at2759"/>
<evidence type="ECO:0000256" key="6">
    <source>
        <dbReference type="ARBA" id="ARBA00022617"/>
    </source>
</evidence>
<dbReference type="InterPro" id="IPR036396">
    <property type="entry name" value="Cyt_P450_sf"/>
</dbReference>
<dbReference type="GO" id="GO:0020037">
    <property type="term" value="F:heme binding"/>
    <property type="evidence" value="ECO:0007669"/>
    <property type="project" value="InterPro"/>
</dbReference>
<keyword evidence="6 14" id="KW-0349">Heme</keyword>
<gene>
    <name evidence="16" type="ORF">ILUMI_17957</name>
</gene>
<organism evidence="16 17">
    <name type="scientific">Ignelater luminosus</name>
    <name type="common">Cucubano</name>
    <name type="synonym">Pyrophorus luminosus</name>
    <dbReference type="NCBI Taxonomy" id="2038154"/>
    <lineage>
        <taxon>Eukaryota</taxon>
        <taxon>Metazoa</taxon>
        <taxon>Ecdysozoa</taxon>
        <taxon>Arthropoda</taxon>
        <taxon>Hexapoda</taxon>
        <taxon>Insecta</taxon>
        <taxon>Pterygota</taxon>
        <taxon>Neoptera</taxon>
        <taxon>Endopterygota</taxon>
        <taxon>Coleoptera</taxon>
        <taxon>Polyphaga</taxon>
        <taxon>Elateriformia</taxon>
        <taxon>Elateroidea</taxon>
        <taxon>Elateridae</taxon>
        <taxon>Agrypninae</taxon>
        <taxon>Pyrophorini</taxon>
        <taxon>Ignelater</taxon>
    </lineage>
</organism>
<dbReference type="Gene3D" id="1.10.630.10">
    <property type="entry name" value="Cytochrome P450"/>
    <property type="match status" value="1"/>
</dbReference>
<sequence>MIFVPILGIQRDPEYYPNPDKFDPERFSPENKAKRHAFTWLPFGEGPRACIGLRFGLLQAKVALAVLLKNYRFTLNPRTRSPLLVDPKTLVMSPVGGVWLNAEKLTP</sequence>
<keyword evidence="7 14" id="KW-0479">Metal-binding</keyword>
<dbReference type="PANTHER" id="PTHR24292:SF100">
    <property type="entry name" value="CYTOCHROME P450 6A16, ISOFORM B-RELATED"/>
    <property type="match status" value="1"/>
</dbReference>
<dbReference type="PRINTS" id="PR00465">
    <property type="entry name" value="EP450IV"/>
</dbReference>
<dbReference type="InterPro" id="IPR001128">
    <property type="entry name" value="Cyt_P450"/>
</dbReference>
<comment type="subcellular location">
    <subcellularLocation>
        <location evidence="4">Endoplasmic reticulum membrane</location>
        <topology evidence="4">Peripheral membrane protein</topology>
    </subcellularLocation>
    <subcellularLocation>
        <location evidence="3">Microsome membrane</location>
        <topology evidence="3">Peripheral membrane protein</topology>
    </subcellularLocation>
</comment>
<dbReference type="GO" id="GO:0005789">
    <property type="term" value="C:endoplasmic reticulum membrane"/>
    <property type="evidence" value="ECO:0007669"/>
    <property type="project" value="UniProtKB-SubCell"/>
</dbReference>
<evidence type="ECO:0000256" key="14">
    <source>
        <dbReference type="PIRSR" id="PIRSR602403-1"/>
    </source>
</evidence>
<keyword evidence="13" id="KW-0472">Membrane</keyword>
<evidence type="ECO:0000256" key="4">
    <source>
        <dbReference type="ARBA" id="ARBA00004406"/>
    </source>
</evidence>
<dbReference type="InterPro" id="IPR002403">
    <property type="entry name" value="Cyt_P450_E_grp-IV"/>
</dbReference>
<proteinExistence type="inferred from homology"/>
<evidence type="ECO:0000256" key="2">
    <source>
        <dbReference type="ARBA" id="ARBA00003690"/>
    </source>
</evidence>
<evidence type="ECO:0000256" key="12">
    <source>
        <dbReference type="ARBA" id="ARBA00023033"/>
    </source>
</evidence>
<evidence type="ECO:0000256" key="3">
    <source>
        <dbReference type="ARBA" id="ARBA00004174"/>
    </source>
</evidence>
<protein>
    <recommendedName>
        <fullName evidence="18">Cytochrome P450</fullName>
    </recommendedName>
</protein>
<dbReference type="GO" id="GO:0016705">
    <property type="term" value="F:oxidoreductase activity, acting on paired donors, with incorporation or reduction of molecular oxygen"/>
    <property type="evidence" value="ECO:0007669"/>
    <property type="project" value="InterPro"/>
</dbReference>
<dbReference type="Pfam" id="PF00067">
    <property type="entry name" value="p450"/>
    <property type="match status" value="1"/>
</dbReference>
<keyword evidence="8" id="KW-0256">Endoplasmic reticulum</keyword>
<dbReference type="AlphaFoldDB" id="A0A8K0CMC2"/>
<dbReference type="GO" id="GO:0005506">
    <property type="term" value="F:iron ion binding"/>
    <property type="evidence" value="ECO:0007669"/>
    <property type="project" value="InterPro"/>
</dbReference>
<evidence type="ECO:0000256" key="8">
    <source>
        <dbReference type="ARBA" id="ARBA00022824"/>
    </source>
</evidence>